<sequence>MHPNCADWRRSRRHPPSSMPLARVKSFASSLPRPGLGVVPLLLVAGCSLQPPAPSVPLATPAGWQAPLPPAAGPSLPHHSSQRRLLEWWQQAGDPALPGLIEAAQAASPTVGTARSRFLQARATRVSSGAALGPTLDATAQTSRGFSQIAGGVATQNQAGLQASWEIDLFGANSATRDAAQARLEGAQAQWHDARISVAAEVANELNNFRSCHRELAIQESDAASRAESSRLTDLAMRAGFQSTANAALARASSAEAAARARQQRAACDISVKALVALTALDEPTLRDRLAAPARPPSDTLFAIDHLPAAVLAQRPDLFNADRNVAAASAEVGSAQARRYPRLTLAGSVGAASFRARGANVDVSTWSIGPLAVTLPLFDGGRHRADIDAAQARYDEAVTQYRATARQAVREVEQALVNLESTAARTTDARAAVEGYQASFEATEQRYRGGLASLLELEESRRMLLTARTTQSALERERMAAWIALYRAAGGGWSQEAPLPPDTPPAASTAPATHPS</sequence>
<dbReference type="GO" id="GO:0015562">
    <property type="term" value="F:efflux transmembrane transporter activity"/>
    <property type="evidence" value="ECO:0007669"/>
    <property type="project" value="InterPro"/>
</dbReference>
<feature type="region of interest" description="Disordered" evidence="4">
    <location>
        <begin position="1"/>
        <end position="20"/>
    </location>
</feature>
<gene>
    <name evidence="5" type="ORF">EV675_5781</name>
</gene>
<feature type="compositionally biased region" description="Low complexity" evidence="4">
    <location>
        <begin position="505"/>
        <end position="516"/>
    </location>
</feature>
<keyword evidence="2" id="KW-0564">Palmitate</keyword>
<comment type="subcellular location">
    <subcellularLocation>
        <location evidence="2">Cell membrane</location>
        <topology evidence="2">Lipid-anchor</topology>
    </subcellularLocation>
</comment>
<dbReference type="InterPro" id="IPR003423">
    <property type="entry name" value="OMP_efflux"/>
</dbReference>
<comment type="caution">
    <text evidence="5">The sequence shown here is derived from an EMBL/GenBank/DDBJ whole genome shotgun (WGS) entry which is preliminary data.</text>
</comment>
<dbReference type="EMBL" id="SGXC01000004">
    <property type="protein sequence ID" value="RZS77055.1"/>
    <property type="molecule type" value="Genomic_DNA"/>
</dbReference>
<keyword evidence="6" id="KW-1185">Reference proteome</keyword>
<dbReference type="SUPFAM" id="SSF56954">
    <property type="entry name" value="Outer membrane efflux proteins (OEP)"/>
    <property type="match status" value="1"/>
</dbReference>
<dbReference type="Pfam" id="PF02321">
    <property type="entry name" value="OEP"/>
    <property type="match status" value="2"/>
</dbReference>
<dbReference type="PANTHER" id="PTHR30203">
    <property type="entry name" value="OUTER MEMBRANE CATION EFFLUX PROTEIN"/>
    <property type="match status" value="1"/>
</dbReference>
<proteinExistence type="inferred from homology"/>
<protein>
    <submittedName>
        <fullName evidence="5">NodT family efflux transporter outer membrane factor (OMF) lipoprotein</fullName>
    </submittedName>
</protein>
<evidence type="ECO:0000256" key="3">
    <source>
        <dbReference type="SAM" id="Coils"/>
    </source>
</evidence>
<keyword evidence="2" id="KW-1134">Transmembrane beta strand</keyword>
<keyword evidence="2" id="KW-0812">Transmembrane</keyword>
<keyword evidence="3" id="KW-0175">Coiled coil</keyword>
<dbReference type="AlphaFoldDB" id="A0A4Q7N734"/>
<dbReference type="Proteomes" id="UP000292445">
    <property type="component" value="Unassembled WGS sequence"/>
</dbReference>
<reference evidence="5 6" key="1">
    <citation type="submission" date="2019-02" db="EMBL/GenBank/DDBJ databases">
        <title>Genomic Encyclopedia of Type Strains, Phase IV (KMG-IV): sequencing the most valuable type-strain genomes for metagenomic binning, comparative biology and taxonomic classification.</title>
        <authorList>
            <person name="Goeker M."/>
        </authorList>
    </citation>
    <scope>NUCLEOTIDE SEQUENCE [LARGE SCALE GENOMIC DNA]</scope>
    <source>
        <strain evidence="5 6">K24</strain>
    </source>
</reference>
<accession>A0A4Q7N734</accession>
<evidence type="ECO:0000313" key="5">
    <source>
        <dbReference type="EMBL" id="RZS77055.1"/>
    </source>
</evidence>
<evidence type="ECO:0000313" key="6">
    <source>
        <dbReference type="Proteomes" id="UP000292445"/>
    </source>
</evidence>
<comment type="similarity">
    <text evidence="1 2">Belongs to the outer membrane factor (OMF) (TC 1.B.17) family.</text>
</comment>
<feature type="coiled-coil region" evidence="3">
    <location>
        <begin position="402"/>
        <end position="429"/>
    </location>
</feature>
<dbReference type="Gene3D" id="1.20.1600.10">
    <property type="entry name" value="Outer membrane efflux proteins (OEP)"/>
    <property type="match status" value="1"/>
</dbReference>
<organism evidence="5 6">
    <name type="scientific">Pigmentiphaga kullae</name>
    <dbReference type="NCBI Taxonomy" id="151784"/>
    <lineage>
        <taxon>Bacteria</taxon>
        <taxon>Pseudomonadati</taxon>
        <taxon>Pseudomonadota</taxon>
        <taxon>Betaproteobacteria</taxon>
        <taxon>Burkholderiales</taxon>
        <taxon>Alcaligenaceae</taxon>
        <taxon>Pigmentiphaga</taxon>
    </lineage>
</organism>
<dbReference type="NCBIfam" id="TIGR01845">
    <property type="entry name" value="outer_NodT"/>
    <property type="match status" value="1"/>
</dbReference>
<dbReference type="GO" id="GO:0005886">
    <property type="term" value="C:plasma membrane"/>
    <property type="evidence" value="ECO:0007669"/>
    <property type="project" value="UniProtKB-SubCell"/>
</dbReference>
<keyword evidence="2 5" id="KW-0449">Lipoprotein</keyword>
<keyword evidence="2" id="KW-0472">Membrane</keyword>
<name>A0A4Q7N734_9BURK</name>
<dbReference type="InterPro" id="IPR010131">
    <property type="entry name" value="MdtP/NodT-like"/>
</dbReference>
<evidence type="ECO:0000256" key="4">
    <source>
        <dbReference type="SAM" id="MobiDB-lite"/>
    </source>
</evidence>
<evidence type="ECO:0000256" key="1">
    <source>
        <dbReference type="ARBA" id="ARBA00007613"/>
    </source>
</evidence>
<evidence type="ECO:0000256" key="2">
    <source>
        <dbReference type="RuleBase" id="RU362097"/>
    </source>
</evidence>
<dbReference type="Gene3D" id="2.20.200.10">
    <property type="entry name" value="Outer membrane efflux proteins (OEP)"/>
    <property type="match status" value="1"/>
</dbReference>
<dbReference type="PANTHER" id="PTHR30203:SF29">
    <property type="entry name" value="PROTEIN CYAE"/>
    <property type="match status" value="1"/>
</dbReference>
<feature type="region of interest" description="Disordered" evidence="4">
    <location>
        <begin position="493"/>
        <end position="516"/>
    </location>
</feature>